<keyword evidence="7" id="KW-1185">Reference proteome</keyword>
<evidence type="ECO:0000313" key="7">
    <source>
        <dbReference type="Proteomes" id="UP001338125"/>
    </source>
</evidence>
<evidence type="ECO:0000259" key="5">
    <source>
        <dbReference type="PROSITE" id="PS50048"/>
    </source>
</evidence>
<dbReference type="Pfam" id="PF04082">
    <property type="entry name" value="Fungal_trans"/>
    <property type="match status" value="1"/>
</dbReference>
<dbReference type="CDD" id="cd00067">
    <property type="entry name" value="GAL4"/>
    <property type="match status" value="1"/>
</dbReference>
<feature type="compositionally biased region" description="Basic and acidic residues" evidence="4">
    <location>
        <begin position="64"/>
        <end position="88"/>
    </location>
</feature>
<evidence type="ECO:0000256" key="3">
    <source>
        <dbReference type="ARBA" id="ARBA00023242"/>
    </source>
</evidence>
<protein>
    <recommendedName>
        <fullName evidence="5">Zn(2)-C6 fungal-type domain-containing protein</fullName>
    </recommendedName>
</protein>
<dbReference type="Proteomes" id="UP001338125">
    <property type="component" value="Unassembled WGS sequence"/>
</dbReference>
<dbReference type="PROSITE" id="PS00463">
    <property type="entry name" value="ZN2_CY6_FUNGAL_1"/>
    <property type="match status" value="1"/>
</dbReference>
<keyword evidence="3" id="KW-0539">Nucleus</keyword>
<name>A0ABR0SZF0_9HYPO</name>
<feature type="compositionally biased region" description="Polar residues" evidence="4">
    <location>
        <begin position="599"/>
        <end position="634"/>
    </location>
</feature>
<dbReference type="Gene3D" id="4.10.240.10">
    <property type="entry name" value="Zn(2)-C6 fungal-type DNA-binding domain"/>
    <property type="match status" value="1"/>
</dbReference>
<dbReference type="PANTHER" id="PTHR31001:SF87">
    <property type="entry name" value="COL-21"/>
    <property type="match status" value="1"/>
</dbReference>
<proteinExistence type="predicted"/>
<dbReference type="SMART" id="SM00906">
    <property type="entry name" value="Fungal_trans"/>
    <property type="match status" value="1"/>
</dbReference>
<reference evidence="6 7" key="1">
    <citation type="submission" date="2024-01" db="EMBL/GenBank/DDBJ databases">
        <title>Complete genome of Cladobotryum mycophilum ATHUM6906.</title>
        <authorList>
            <person name="Christinaki A.C."/>
            <person name="Myridakis A.I."/>
            <person name="Kouvelis V.N."/>
        </authorList>
    </citation>
    <scope>NUCLEOTIDE SEQUENCE [LARGE SCALE GENOMIC DNA]</scope>
    <source>
        <strain evidence="6 7">ATHUM6906</strain>
    </source>
</reference>
<comment type="caution">
    <text evidence="6">The sequence shown here is derived from an EMBL/GenBank/DDBJ whole genome shotgun (WGS) entry which is preliminary data.</text>
</comment>
<accession>A0ABR0SZF0</accession>
<dbReference type="PROSITE" id="PS50048">
    <property type="entry name" value="ZN2_CY6_FUNGAL_2"/>
    <property type="match status" value="1"/>
</dbReference>
<sequence length="746" mass="84216">MADVLLVADSPPERAPPKKRRRIVISCIECHRRKQKCDRELPCGNCKSRNKESHCTYEAGAPTAREHEASDGKSQSDKQSSERAEKSNEPLSSAATAWGYAQTGTSTMCFLQKIERASTNDDDNDDMPSYAQRKSRQESFAVKEKYKGLIRLLPAKTYLDQLIDMFFKEFNKQYYLVDPAVFRRLFEEWNNLPFKLLSTEGPQALSPELRVFPAMMFQMVATALLILPETSHPVFDALKYAGNMTFEDLAMDFSESGVSVVNLFGKKNLTLTTVRAHFLRAAFLKYTGGVTESWHTLSVAIKDAQELGMHRDSLDPKPASSEVEAILENQWDIEARRHIYMLLAVWDIHMCIILGRPGSMDWKHDLPSLPTDAPTPSDRSRTPVLPRDEERDPPTPVARNLLMFKMVSTLEEVHKLEGDGSYPKEFTKVDQLHEKMLRIQDSKPAYFRLQNTDKRWDEYPNMSWIKEARYFLEHMHYFCVLALHRPYVFHREKSRELALKSSLDMLEIQRLTFAGLPSKSWRNFHLFYGSFDAVTMIAAIYILFPYEHRELRDSAMQHFQWTVERFSAIQERNVLARSALGVLRAIVARVTKAISNCAPSTLSTTSTNGNATDSPRLTRGTMESTPGSAYSTANGEHGSASASGPTASTTTNGSREDTSPFTAEAVQTDFTISPEGTMSFAGIAPIFPLSDIIYNDLSVFGDSDLLQSLEQNPPIDPLGWQFGGDFGQDTVWQFLNQNPPGTHDSG</sequence>
<dbReference type="CDD" id="cd12148">
    <property type="entry name" value="fungal_TF_MHR"/>
    <property type="match status" value="1"/>
</dbReference>
<evidence type="ECO:0000256" key="4">
    <source>
        <dbReference type="SAM" id="MobiDB-lite"/>
    </source>
</evidence>
<feature type="region of interest" description="Disordered" evidence="4">
    <location>
        <begin position="599"/>
        <end position="661"/>
    </location>
</feature>
<keyword evidence="2" id="KW-0479">Metal-binding</keyword>
<feature type="compositionally biased region" description="Low complexity" evidence="4">
    <location>
        <begin position="638"/>
        <end position="653"/>
    </location>
</feature>
<feature type="region of interest" description="Disordered" evidence="4">
    <location>
        <begin position="60"/>
        <end position="95"/>
    </location>
</feature>
<feature type="region of interest" description="Disordered" evidence="4">
    <location>
        <begin position="365"/>
        <end position="395"/>
    </location>
</feature>
<organism evidence="6 7">
    <name type="scientific">Cladobotryum mycophilum</name>
    <dbReference type="NCBI Taxonomy" id="491253"/>
    <lineage>
        <taxon>Eukaryota</taxon>
        <taxon>Fungi</taxon>
        <taxon>Dikarya</taxon>
        <taxon>Ascomycota</taxon>
        <taxon>Pezizomycotina</taxon>
        <taxon>Sordariomycetes</taxon>
        <taxon>Hypocreomycetidae</taxon>
        <taxon>Hypocreales</taxon>
        <taxon>Hypocreaceae</taxon>
        <taxon>Cladobotryum</taxon>
    </lineage>
</organism>
<evidence type="ECO:0000313" key="6">
    <source>
        <dbReference type="EMBL" id="KAK5997140.1"/>
    </source>
</evidence>
<comment type="subcellular location">
    <subcellularLocation>
        <location evidence="1">Nucleus</location>
    </subcellularLocation>
</comment>
<dbReference type="PANTHER" id="PTHR31001">
    <property type="entry name" value="UNCHARACTERIZED TRANSCRIPTIONAL REGULATORY PROTEIN"/>
    <property type="match status" value="1"/>
</dbReference>
<gene>
    <name evidence="6" type="ORF">PT974_02493</name>
</gene>
<dbReference type="SMART" id="SM00066">
    <property type="entry name" value="GAL4"/>
    <property type="match status" value="1"/>
</dbReference>
<dbReference type="Pfam" id="PF00172">
    <property type="entry name" value="Zn_clus"/>
    <property type="match status" value="1"/>
</dbReference>
<evidence type="ECO:0000256" key="2">
    <source>
        <dbReference type="ARBA" id="ARBA00022723"/>
    </source>
</evidence>
<dbReference type="InterPro" id="IPR001138">
    <property type="entry name" value="Zn2Cys6_DnaBD"/>
</dbReference>
<dbReference type="InterPro" id="IPR036864">
    <property type="entry name" value="Zn2-C6_fun-type_DNA-bd_sf"/>
</dbReference>
<feature type="domain" description="Zn(2)-C6 fungal-type" evidence="5">
    <location>
        <begin position="26"/>
        <end position="57"/>
    </location>
</feature>
<dbReference type="InterPro" id="IPR050613">
    <property type="entry name" value="Sec_Metabolite_Reg"/>
</dbReference>
<evidence type="ECO:0000256" key="1">
    <source>
        <dbReference type="ARBA" id="ARBA00004123"/>
    </source>
</evidence>
<dbReference type="SUPFAM" id="SSF57701">
    <property type="entry name" value="Zn2/Cys6 DNA-binding domain"/>
    <property type="match status" value="1"/>
</dbReference>
<dbReference type="EMBL" id="JAVFKD010000002">
    <property type="protein sequence ID" value="KAK5997140.1"/>
    <property type="molecule type" value="Genomic_DNA"/>
</dbReference>
<dbReference type="InterPro" id="IPR007219">
    <property type="entry name" value="XnlR_reg_dom"/>
</dbReference>
<feature type="compositionally biased region" description="Basic and acidic residues" evidence="4">
    <location>
        <begin position="378"/>
        <end position="393"/>
    </location>
</feature>